<evidence type="ECO:0000256" key="1">
    <source>
        <dbReference type="ARBA" id="ARBA00001946"/>
    </source>
</evidence>
<dbReference type="InterPro" id="IPR015797">
    <property type="entry name" value="NUDIX_hydrolase-like_dom_sf"/>
</dbReference>
<organism evidence="4 5">
    <name type="scientific">Virgibacillus indicus</name>
    <dbReference type="NCBI Taxonomy" id="2024554"/>
    <lineage>
        <taxon>Bacteria</taxon>
        <taxon>Bacillati</taxon>
        <taxon>Bacillota</taxon>
        <taxon>Bacilli</taxon>
        <taxon>Bacillales</taxon>
        <taxon>Bacillaceae</taxon>
        <taxon>Virgibacillus</taxon>
    </lineage>
</organism>
<dbReference type="Pfam" id="PF00293">
    <property type="entry name" value="NUDIX"/>
    <property type="match status" value="1"/>
</dbReference>
<protein>
    <submittedName>
        <fullName evidence="4">NUDIX hydrolase</fullName>
    </submittedName>
</protein>
<dbReference type="GO" id="GO:0016787">
    <property type="term" value="F:hydrolase activity"/>
    <property type="evidence" value="ECO:0007669"/>
    <property type="project" value="UniProtKB-KW"/>
</dbReference>
<comment type="caution">
    <text evidence="4">The sequence shown here is derived from an EMBL/GenBank/DDBJ whole genome shotgun (WGS) entry which is preliminary data.</text>
</comment>
<proteinExistence type="predicted"/>
<dbReference type="PANTHER" id="PTHR43046:SF2">
    <property type="entry name" value="8-OXO-DGTP DIPHOSPHATASE-RELATED"/>
    <property type="match status" value="1"/>
</dbReference>
<keyword evidence="5" id="KW-1185">Reference proteome</keyword>
<gene>
    <name evidence="4" type="ORF">CIL03_10770</name>
</gene>
<evidence type="ECO:0000313" key="4">
    <source>
        <dbReference type="EMBL" id="OZU88760.1"/>
    </source>
</evidence>
<dbReference type="PANTHER" id="PTHR43046">
    <property type="entry name" value="GDP-MANNOSE MANNOSYL HYDROLASE"/>
    <property type="match status" value="1"/>
</dbReference>
<dbReference type="EMBL" id="NPMS01000004">
    <property type="protein sequence ID" value="OZU88760.1"/>
    <property type="molecule type" value="Genomic_DNA"/>
</dbReference>
<dbReference type="SUPFAM" id="SSF55811">
    <property type="entry name" value="Nudix"/>
    <property type="match status" value="1"/>
</dbReference>
<comment type="cofactor">
    <cofactor evidence="1">
        <name>Mg(2+)</name>
        <dbReference type="ChEBI" id="CHEBI:18420"/>
    </cofactor>
</comment>
<dbReference type="OrthoDB" id="9800186at2"/>
<reference evidence="4 5" key="1">
    <citation type="submission" date="2017-08" db="EMBL/GenBank/DDBJ databases">
        <title>Virgibacillus indicus sp. nov. and Virgibacillus profoundi sp. nov, two moderately halophilic bacteria isolated from marine sediment by using the Microfluidic Streak Plate.</title>
        <authorList>
            <person name="Xu B."/>
            <person name="Hu B."/>
            <person name="Wang J."/>
            <person name="Zhu Y."/>
            <person name="Huang L."/>
            <person name="Du W."/>
            <person name="Huang Y."/>
        </authorList>
    </citation>
    <scope>NUCLEOTIDE SEQUENCE [LARGE SCALE GENOMIC DNA]</scope>
    <source>
        <strain evidence="4 5">IO3-P2-C2</strain>
    </source>
</reference>
<feature type="domain" description="Nudix hydrolase" evidence="3">
    <location>
        <begin position="1"/>
        <end position="127"/>
    </location>
</feature>
<evidence type="ECO:0000259" key="3">
    <source>
        <dbReference type="PROSITE" id="PS51462"/>
    </source>
</evidence>
<dbReference type="PROSITE" id="PS51462">
    <property type="entry name" value="NUDIX"/>
    <property type="match status" value="1"/>
</dbReference>
<dbReference type="RefSeq" id="WP_094885852.1">
    <property type="nucleotide sequence ID" value="NZ_NPMS01000004.1"/>
</dbReference>
<dbReference type="Proteomes" id="UP000216498">
    <property type="component" value="Unassembled WGS sequence"/>
</dbReference>
<dbReference type="CDD" id="cd18886">
    <property type="entry name" value="NUDIX_MutT_Nudt1"/>
    <property type="match status" value="1"/>
</dbReference>
<sequence>MQRVTNCIVIDNGHVLLIKKPRRGWYAMPGGKMEQGESIKESVTREYWEETALKLKEPKLIGAFTFSIFDTDRITQEWMMFTFVSKAYDGELTDYCREGELEWVPIENIKNLPMAEGDRMIFDHVLASETMLYGAFSYTEEYKLLKARLDPSIS</sequence>
<dbReference type="Gene3D" id="3.90.79.10">
    <property type="entry name" value="Nucleoside Triphosphate Pyrophosphohydrolase"/>
    <property type="match status" value="1"/>
</dbReference>
<dbReference type="AlphaFoldDB" id="A0A265N9R0"/>
<evidence type="ECO:0000313" key="5">
    <source>
        <dbReference type="Proteomes" id="UP000216498"/>
    </source>
</evidence>
<dbReference type="InterPro" id="IPR000086">
    <property type="entry name" value="NUDIX_hydrolase_dom"/>
</dbReference>
<accession>A0A265N9R0</accession>
<name>A0A265N9R0_9BACI</name>
<keyword evidence="2 4" id="KW-0378">Hydrolase</keyword>
<evidence type="ECO:0000256" key="2">
    <source>
        <dbReference type="ARBA" id="ARBA00022801"/>
    </source>
</evidence>